<dbReference type="InterPro" id="IPR049453">
    <property type="entry name" value="Memb_transporter_dom"/>
</dbReference>
<gene>
    <name evidence="9" type="ORF">CQA66_07630</name>
</gene>
<evidence type="ECO:0000256" key="1">
    <source>
        <dbReference type="ARBA" id="ARBA00004651"/>
    </source>
</evidence>
<sequence>MNAIWHYLKKYVQIYDPGHLNCIYACKAMIAISLSVLFHYLIFGAQMLVWAAMTPMQVFFLNATLSQQANRKIHMLGFAICSTFAVSFFTILAQEALTSQSIYSVCWLAVPVLLLSFCVGMSRAHSIDLYRMFVPVVVNSLVACIYVDSGVFLPITEIAFVVFTSALIGIIVGFLLLDTASNYGKWTQVYYPSVLQSLKNMVVSIHSVEDFTRYKDATFLMIYNIKQTLHTKSGIYNDNYMIKNIKRAIFYIYQIEDIYMMITVLTKYNIHHNYPFLQREIIENIDRLSKIFVGRIPKIRRVQADKIIFANTDSLESYSNNTESDSNAMITARTHTAFANVLKILYYKMESFCRVGRGADLAFNIPAKKSFKNIITALHVSNATFRFSVKYSLAIGLSLVFAMLLNINRGIWISLGVVSVVRPSIGGMQNISKEYFISAAIGILIGIVISVFAVPMVFYLFFGVVIFLVVYLRVFPFWLWSGFMMCGFVMMYSILYEDFLRYVLDRLLDIGLGVVFAILVFLLLWPRYSHNNLKPIIVKQMTLLKDMLNMIIESDDKRAFENKTLQIKQADFLHNLDELKNTLKDSRVEITGKSNQIVVYGFELVNVLEVIGLRVNELLQLHFSYHSCGDSGQQSSVIIKELEYLKLRFEMIEKLLNNTAHDFEFVANSNFFADASEHCQWIMSEIFGFQNKLYKLLNENYISIPEH</sequence>
<keyword evidence="3 7" id="KW-0812">Transmembrane</keyword>
<comment type="similarity">
    <text evidence="6">Belongs to the YccS/YhfK family.</text>
</comment>
<feature type="transmembrane region" description="Helical" evidence="7">
    <location>
        <begin position="158"/>
        <end position="177"/>
    </location>
</feature>
<evidence type="ECO:0000256" key="7">
    <source>
        <dbReference type="SAM" id="Phobius"/>
    </source>
</evidence>
<dbReference type="PANTHER" id="PTHR30509">
    <property type="entry name" value="P-HYDROXYBENZOIC ACID EFFLUX PUMP SUBUNIT-RELATED"/>
    <property type="match status" value="1"/>
</dbReference>
<reference evidence="9 10" key="1">
    <citation type="submission" date="2018-04" db="EMBL/GenBank/DDBJ databases">
        <title>Novel Campyloabacter and Helicobacter Species and Strains.</title>
        <authorList>
            <person name="Mannion A.J."/>
            <person name="Shen Z."/>
            <person name="Fox J.G."/>
        </authorList>
    </citation>
    <scope>NUCLEOTIDE SEQUENCE [LARGE SCALE GENOMIC DNA]</scope>
    <source>
        <strain evidence="9 10">MIT 97-5075</strain>
    </source>
</reference>
<feature type="transmembrane region" description="Helical" evidence="7">
    <location>
        <begin position="73"/>
        <end position="94"/>
    </location>
</feature>
<feature type="transmembrane region" description="Helical" evidence="7">
    <location>
        <begin position="387"/>
        <end position="405"/>
    </location>
</feature>
<evidence type="ECO:0000313" key="9">
    <source>
        <dbReference type="EMBL" id="RDU70874.1"/>
    </source>
</evidence>
<dbReference type="AlphaFoldDB" id="A0A3D8J1Y8"/>
<accession>A0A3D8J1Y8</accession>
<feature type="transmembrane region" description="Helical" evidence="7">
    <location>
        <begin position="132"/>
        <end position="152"/>
    </location>
</feature>
<evidence type="ECO:0000256" key="5">
    <source>
        <dbReference type="ARBA" id="ARBA00023136"/>
    </source>
</evidence>
<dbReference type="PANTHER" id="PTHR30509:SF9">
    <property type="entry name" value="MULTIDRUG RESISTANCE PROTEIN MDTO"/>
    <property type="match status" value="1"/>
</dbReference>
<dbReference type="OrthoDB" id="5329664at2"/>
<evidence type="ECO:0000256" key="4">
    <source>
        <dbReference type="ARBA" id="ARBA00022989"/>
    </source>
</evidence>
<feature type="transmembrane region" description="Helical" evidence="7">
    <location>
        <begin position="100"/>
        <end position="120"/>
    </location>
</feature>
<comment type="subcellular location">
    <subcellularLocation>
        <location evidence="1">Cell membrane</location>
        <topology evidence="1">Multi-pass membrane protein</topology>
    </subcellularLocation>
</comment>
<dbReference type="GO" id="GO:0005886">
    <property type="term" value="C:plasma membrane"/>
    <property type="evidence" value="ECO:0007669"/>
    <property type="project" value="UniProtKB-SubCell"/>
</dbReference>
<evidence type="ECO:0000313" key="10">
    <source>
        <dbReference type="Proteomes" id="UP000256424"/>
    </source>
</evidence>
<protein>
    <submittedName>
        <fullName evidence="9">FUSC family protein</fullName>
    </submittedName>
</protein>
<keyword evidence="5 7" id="KW-0472">Membrane</keyword>
<feature type="transmembrane region" description="Helical" evidence="7">
    <location>
        <begin position="507"/>
        <end position="525"/>
    </location>
</feature>
<keyword evidence="2" id="KW-1003">Cell membrane</keyword>
<evidence type="ECO:0000259" key="8">
    <source>
        <dbReference type="Pfam" id="PF13515"/>
    </source>
</evidence>
<evidence type="ECO:0000256" key="6">
    <source>
        <dbReference type="ARBA" id="ARBA00043993"/>
    </source>
</evidence>
<feature type="transmembrane region" description="Helical" evidence="7">
    <location>
        <begin position="48"/>
        <end position="66"/>
    </location>
</feature>
<keyword evidence="10" id="KW-1185">Reference proteome</keyword>
<evidence type="ECO:0000256" key="3">
    <source>
        <dbReference type="ARBA" id="ARBA00022692"/>
    </source>
</evidence>
<keyword evidence="4 7" id="KW-1133">Transmembrane helix</keyword>
<feature type="transmembrane region" description="Helical" evidence="7">
    <location>
        <begin position="21"/>
        <end position="42"/>
    </location>
</feature>
<evidence type="ECO:0000256" key="2">
    <source>
        <dbReference type="ARBA" id="ARBA00022475"/>
    </source>
</evidence>
<dbReference type="Proteomes" id="UP000256424">
    <property type="component" value="Unassembled WGS sequence"/>
</dbReference>
<feature type="transmembrane region" description="Helical" evidence="7">
    <location>
        <begin position="477"/>
        <end position="495"/>
    </location>
</feature>
<dbReference type="Pfam" id="PF13515">
    <property type="entry name" value="FUSC_2"/>
    <property type="match status" value="1"/>
</dbReference>
<comment type="caution">
    <text evidence="9">The sequence shown here is derived from an EMBL/GenBank/DDBJ whole genome shotgun (WGS) entry which is preliminary data.</text>
</comment>
<name>A0A3D8J1Y8_9HELI</name>
<feature type="domain" description="Integral membrane bound transporter" evidence="8">
    <location>
        <begin position="398"/>
        <end position="520"/>
    </location>
</feature>
<dbReference type="RefSeq" id="WP_104763352.1">
    <property type="nucleotide sequence ID" value="NZ_FZPM01000019.1"/>
</dbReference>
<dbReference type="EMBL" id="NXLW01000016">
    <property type="protein sequence ID" value="RDU70874.1"/>
    <property type="molecule type" value="Genomic_DNA"/>
</dbReference>
<feature type="transmembrane region" description="Helical" evidence="7">
    <location>
        <begin position="440"/>
        <end position="471"/>
    </location>
</feature>
<proteinExistence type="inferred from homology"/>
<organism evidence="9 10">
    <name type="scientific">Helicobacter aurati</name>
    <dbReference type="NCBI Taxonomy" id="137778"/>
    <lineage>
        <taxon>Bacteria</taxon>
        <taxon>Pseudomonadati</taxon>
        <taxon>Campylobacterota</taxon>
        <taxon>Epsilonproteobacteria</taxon>
        <taxon>Campylobacterales</taxon>
        <taxon>Helicobacteraceae</taxon>
        <taxon>Helicobacter</taxon>
    </lineage>
</organism>